<dbReference type="GO" id="GO:0005737">
    <property type="term" value="C:cytoplasm"/>
    <property type="evidence" value="ECO:0007669"/>
    <property type="project" value="UniProtKB-SubCell"/>
</dbReference>
<dbReference type="Proteomes" id="UP000051276">
    <property type="component" value="Unassembled WGS sequence"/>
</dbReference>
<dbReference type="HAMAP" id="MF_00090">
    <property type="entry name" value="PIMT"/>
    <property type="match status" value="1"/>
</dbReference>
<dbReference type="GO" id="GO:0030091">
    <property type="term" value="P:protein repair"/>
    <property type="evidence" value="ECO:0007669"/>
    <property type="project" value="UniProtKB-UniRule"/>
</dbReference>
<dbReference type="Proteomes" id="UP000051634">
    <property type="component" value="Unassembled WGS sequence"/>
</dbReference>
<evidence type="ECO:0000256" key="3">
    <source>
        <dbReference type="ARBA" id="ARBA00022490"/>
    </source>
</evidence>
<evidence type="ECO:0000256" key="1">
    <source>
        <dbReference type="ARBA" id="ARBA00004496"/>
    </source>
</evidence>
<reference evidence="10 11" key="1">
    <citation type="submission" date="2015-11" db="EMBL/GenBank/DDBJ databases">
        <title>The genome of Candidatus Endoriftia persephone in Ridgeia piscesae and population structure of the North Eastern Pacific vestimentiferan symbionts.</title>
        <authorList>
            <person name="Perez M."/>
            <person name="Juniper K.S."/>
        </authorList>
    </citation>
    <scope>NUCLEOTIDE SEQUENCE [LARGE SCALE GENOMIC DNA]</scope>
    <source>
        <strain evidence="9">Ind10</strain>
        <strain evidence="8">Ind11</strain>
    </source>
</reference>
<evidence type="ECO:0000256" key="6">
    <source>
        <dbReference type="ARBA" id="ARBA00022691"/>
    </source>
</evidence>
<dbReference type="GO" id="GO:0004719">
    <property type="term" value="F:protein-L-isoaspartate (D-aspartate) O-methyltransferase activity"/>
    <property type="evidence" value="ECO:0007669"/>
    <property type="project" value="UniProtKB-UniRule"/>
</dbReference>
<comment type="subcellular location">
    <subcellularLocation>
        <location evidence="1 7">Cytoplasm</location>
    </subcellularLocation>
</comment>
<dbReference type="PATRIC" id="fig|54398.3.peg.2526"/>
<evidence type="ECO:0000313" key="9">
    <source>
        <dbReference type="EMBL" id="KRT57087.1"/>
    </source>
</evidence>
<dbReference type="PANTHER" id="PTHR11579:SF0">
    <property type="entry name" value="PROTEIN-L-ISOASPARTATE(D-ASPARTATE) O-METHYLTRANSFERASE"/>
    <property type="match status" value="1"/>
</dbReference>
<organism evidence="8 11">
    <name type="scientific">endosymbiont of Ridgeia piscesae</name>
    <dbReference type="NCBI Taxonomy" id="54398"/>
    <lineage>
        <taxon>Bacteria</taxon>
        <taxon>Pseudomonadati</taxon>
        <taxon>Pseudomonadota</taxon>
        <taxon>Gammaproteobacteria</taxon>
        <taxon>sulfur-oxidizing symbionts</taxon>
    </lineage>
</organism>
<dbReference type="EC" id="2.1.1.77" evidence="7"/>
<accession>A0A0T5YZ97</accession>
<evidence type="ECO:0000256" key="5">
    <source>
        <dbReference type="ARBA" id="ARBA00022679"/>
    </source>
</evidence>
<dbReference type="CDD" id="cd02440">
    <property type="entry name" value="AdoMet_MTases"/>
    <property type="match status" value="1"/>
</dbReference>
<dbReference type="NCBIfam" id="TIGR00080">
    <property type="entry name" value="pimt"/>
    <property type="match status" value="1"/>
</dbReference>
<evidence type="ECO:0000313" key="10">
    <source>
        <dbReference type="Proteomes" id="UP000051276"/>
    </source>
</evidence>
<keyword evidence="3 7" id="KW-0963">Cytoplasm</keyword>
<keyword evidence="4 7" id="KW-0489">Methyltransferase</keyword>
<evidence type="ECO:0000256" key="4">
    <source>
        <dbReference type="ARBA" id="ARBA00022603"/>
    </source>
</evidence>
<comment type="function">
    <text evidence="7">Catalyzes the methyl esterification of L-isoaspartyl residues in peptides and proteins that result from spontaneous decomposition of normal L-aspartyl and L-asparaginyl residues. It plays a role in the repair and/or degradation of damaged proteins.</text>
</comment>
<dbReference type="PANTHER" id="PTHR11579">
    <property type="entry name" value="PROTEIN-L-ISOASPARTATE O-METHYLTRANSFERASE"/>
    <property type="match status" value="1"/>
</dbReference>
<dbReference type="FunFam" id="3.40.50.150:FF:000010">
    <property type="entry name" value="Protein-L-isoaspartate O-methyltransferase"/>
    <property type="match status" value="1"/>
</dbReference>
<feature type="active site" evidence="7">
    <location>
        <position position="61"/>
    </location>
</feature>
<dbReference type="GO" id="GO:0032259">
    <property type="term" value="P:methylation"/>
    <property type="evidence" value="ECO:0007669"/>
    <property type="project" value="UniProtKB-KW"/>
</dbReference>
<keyword evidence="6 7" id="KW-0949">S-adenosyl-L-methionine</keyword>
<comment type="caution">
    <text evidence="8">The sequence shown here is derived from an EMBL/GenBank/DDBJ whole genome shotgun (WGS) entry which is preliminary data.</text>
</comment>
<dbReference type="Gene3D" id="3.40.50.150">
    <property type="entry name" value="Vaccinia Virus protein VP39"/>
    <property type="match status" value="1"/>
</dbReference>
<protein>
    <recommendedName>
        <fullName evidence="7">Protein-L-isoaspartate O-methyltransferase</fullName>
        <ecNumber evidence="7">2.1.1.77</ecNumber>
    </recommendedName>
    <alternativeName>
        <fullName evidence="7">L-isoaspartyl protein carboxyl methyltransferase</fullName>
    </alternativeName>
    <alternativeName>
        <fullName evidence="7">Protein L-isoaspartyl methyltransferase</fullName>
    </alternativeName>
    <alternativeName>
        <fullName evidence="7">Protein-beta-aspartate methyltransferase</fullName>
        <shortName evidence="7">PIMT</shortName>
    </alternativeName>
</protein>
<evidence type="ECO:0000256" key="2">
    <source>
        <dbReference type="ARBA" id="ARBA00005369"/>
    </source>
</evidence>
<dbReference type="PROSITE" id="PS01279">
    <property type="entry name" value="PCMT"/>
    <property type="match status" value="1"/>
</dbReference>
<dbReference type="InterPro" id="IPR000682">
    <property type="entry name" value="PCMT"/>
</dbReference>
<sequence>MIRDIVDETRYVGRMTGRSELSRPVLAAMERVPREQFVGPAMLQHAFDNSPLPIGSGQTISQPFIVALMTDVAAPEPHDKVLEVGTGSGYQTAILAELVNQLYTVEILPEMARAARQRLDTIGYNNIHYRVGDGRNGWPEEAPFDIILVTAAAVEVPPTLIEQLRPGGRMVLPVGERYAAQELVLLEKDDQGAVSQSSLLPVAFVPLTSGH</sequence>
<dbReference type="NCBIfam" id="NF001453">
    <property type="entry name" value="PRK00312.1"/>
    <property type="match status" value="1"/>
</dbReference>
<dbReference type="SUPFAM" id="SSF53335">
    <property type="entry name" value="S-adenosyl-L-methionine-dependent methyltransferases"/>
    <property type="match status" value="1"/>
</dbReference>
<comment type="similarity">
    <text evidence="2 7">Belongs to the methyltransferase superfamily. L-isoaspartyl/D-aspartyl protein methyltransferase family.</text>
</comment>
<dbReference type="EMBL" id="LDXT01000072">
    <property type="protein sequence ID" value="KRT55823.1"/>
    <property type="molecule type" value="Genomic_DNA"/>
</dbReference>
<dbReference type="STRING" id="54398.Ga0074115_12518"/>
<dbReference type="EMBL" id="LMXI01000609">
    <property type="protein sequence ID" value="KRT57087.1"/>
    <property type="molecule type" value="Genomic_DNA"/>
</dbReference>
<comment type="catalytic activity">
    <reaction evidence="7">
        <text>[protein]-L-isoaspartate + S-adenosyl-L-methionine = [protein]-L-isoaspartate alpha-methyl ester + S-adenosyl-L-homocysteine</text>
        <dbReference type="Rhea" id="RHEA:12705"/>
        <dbReference type="Rhea" id="RHEA-COMP:12143"/>
        <dbReference type="Rhea" id="RHEA-COMP:12144"/>
        <dbReference type="ChEBI" id="CHEBI:57856"/>
        <dbReference type="ChEBI" id="CHEBI:59789"/>
        <dbReference type="ChEBI" id="CHEBI:90596"/>
        <dbReference type="ChEBI" id="CHEBI:90598"/>
        <dbReference type="EC" id="2.1.1.77"/>
    </reaction>
</comment>
<dbReference type="AlphaFoldDB" id="A0A0T5YZ97"/>
<gene>
    <name evidence="7" type="primary">pcm</name>
    <name evidence="8" type="ORF">Ga0074115_12518</name>
    <name evidence="9" type="ORF">Ga0076813_10852</name>
</gene>
<keyword evidence="5 7" id="KW-0808">Transferase</keyword>
<evidence type="ECO:0000313" key="8">
    <source>
        <dbReference type="EMBL" id="KRT55823.1"/>
    </source>
</evidence>
<evidence type="ECO:0000256" key="7">
    <source>
        <dbReference type="HAMAP-Rule" id="MF_00090"/>
    </source>
</evidence>
<dbReference type="Pfam" id="PF01135">
    <property type="entry name" value="PCMT"/>
    <property type="match status" value="1"/>
</dbReference>
<dbReference type="InterPro" id="IPR029063">
    <property type="entry name" value="SAM-dependent_MTases_sf"/>
</dbReference>
<proteinExistence type="inferred from homology"/>
<evidence type="ECO:0000313" key="11">
    <source>
        <dbReference type="Proteomes" id="UP000051634"/>
    </source>
</evidence>
<name>A0A0T5YZ97_9GAMM</name>
<keyword evidence="11" id="KW-1185">Reference proteome</keyword>